<dbReference type="Proteomes" id="UP000524246">
    <property type="component" value="Unassembled WGS sequence"/>
</dbReference>
<evidence type="ECO:0000313" key="2">
    <source>
        <dbReference type="Proteomes" id="UP000524246"/>
    </source>
</evidence>
<comment type="caution">
    <text evidence="1">The sequence shown here is derived from an EMBL/GenBank/DDBJ whole genome shotgun (WGS) entry which is preliminary data.</text>
</comment>
<dbReference type="EMBL" id="JAAZON010000048">
    <property type="protein sequence ID" value="NMC61784.1"/>
    <property type="molecule type" value="Genomic_DNA"/>
</dbReference>
<reference evidence="1 2" key="1">
    <citation type="journal article" date="2020" name="Biotechnol. Biofuels">
        <title>New insights from the biogas microbiome by comprehensive genome-resolved metagenomics of nearly 1600 species originating from multiple anaerobic digesters.</title>
        <authorList>
            <person name="Campanaro S."/>
            <person name="Treu L."/>
            <person name="Rodriguez-R L.M."/>
            <person name="Kovalovszki A."/>
            <person name="Ziels R.M."/>
            <person name="Maus I."/>
            <person name="Zhu X."/>
            <person name="Kougias P.G."/>
            <person name="Basile A."/>
            <person name="Luo G."/>
            <person name="Schluter A."/>
            <person name="Konstantinidis K.T."/>
            <person name="Angelidaki I."/>
        </authorList>
    </citation>
    <scope>NUCLEOTIDE SEQUENCE [LARGE SCALE GENOMIC DNA]</scope>
    <source>
        <strain evidence="1">AS27yjCOA_65</strain>
    </source>
</reference>
<dbReference type="InterPro" id="IPR003772">
    <property type="entry name" value="YceD"/>
</dbReference>
<accession>A0A7X9IJ81</accession>
<dbReference type="AlphaFoldDB" id="A0A7X9IJ81"/>
<sequence length="159" mass="17728">MSLKSLNSRLDGGEKKAEGIKFLEAPKVQIVVRKTSHGALVKGKLKGVYKQTCSLCVEDVERNLDLDVDFMLKQRPEDVSEDDEAYQDDVGIYHFSGDQVDLEEILQEAILLSLTVYWHPSITEKGCCSHCKRKFVEDDAKRAGQSLGELLKKAGVGNN</sequence>
<proteinExistence type="predicted"/>
<dbReference type="Pfam" id="PF02620">
    <property type="entry name" value="YceD"/>
    <property type="match status" value="1"/>
</dbReference>
<gene>
    <name evidence="1" type="ORF">GYA55_01310</name>
</gene>
<evidence type="ECO:0000313" key="1">
    <source>
        <dbReference type="EMBL" id="NMC61784.1"/>
    </source>
</evidence>
<organism evidence="1 2">
    <name type="scientific">SAR324 cluster bacterium</name>
    <dbReference type="NCBI Taxonomy" id="2024889"/>
    <lineage>
        <taxon>Bacteria</taxon>
        <taxon>Deltaproteobacteria</taxon>
        <taxon>SAR324 cluster</taxon>
    </lineage>
</organism>
<protein>
    <submittedName>
        <fullName evidence="1">DUF177 domain-containing protein</fullName>
    </submittedName>
</protein>
<name>A0A7X9IJ81_9DELT</name>